<evidence type="ECO:0000256" key="2">
    <source>
        <dbReference type="ARBA" id="ARBA00004370"/>
    </source>
</evidence>
<dbReference type="Pfam" id="PF02518">
    <property type="entry name" value="HATPase_c"/>
    <property type="match status" value="1"/>
</dbReference>
<dbReference type="Pfam" id="PF07568">
    <property type="entry name" value="HisKA_2"/>
    <property type="match status" value="1"/>
</dbReference>
<dbReference type="GO" id="GO:0004673">
    <property type="term" value="F:protein histidine kinase activity"/>
    <property type="evidence" value="ECO:0007669"/>
    <property type="project" value="UniProtKB-EC"/>
</dbReference>
<evidence type="ECO:0000256" key="9">
    <source>
        <dbReference type="SAM" id="Phobius"/>
    </source>
</evidence>
<dbReference type="SMART" id="SM00911">
    <property type="entry name" value="HWE_HK"/>
    <property type="match status" value="1"/>
</dbReference>
<dbReference type="AlphaFoldDB" id="A0A1M6KYQ1"/>
<evidence type="ECO:0000256" key="6">
    <source>
        <dbReference type="ARBA" id="ARBA00022741"/>
    </source>
</evidence>
<dbReference type="InterPro" id="IPR005467">
    <property type="entry name" value="His_kinase_dom"/>
</dbReference>
<dbReference type="Proteomes" id="UP000184171">
    <property type="component" value="Unassembled WGS sequence"/>
</dbReference>
<dbReference type="PROSITE" id="PS50885">
    <property type="entry name" value="HAMP"/>
    <property type="match status" value="1"/>
</dbReference>
<dbReference type="OrthoDB" id="5389090at2"/>
<evidence type="ECO:0000259" key="11">
    <source>
        <dbReference type="PROSITE" id="PS50885"/>
    </source>
</evidence>
<evidence type="ECO:0000259" key="10">
    <source>
        <dbReference type="PROSITE" id="PS50109"/>
    </source>
</evidence>
<keyword evidence="9" id="KW-1133">Transmembrane helix</keyword>
<dbReference type="EMBL" id="FQZT01000011">
    <property type="protein sequence ID" value="SHJ64133.1"/>
    <property type="molecule type" value="Genomic_DNA"/>
</dbReference>
<keyword evidence="4" id="KW-0597">Phosphoprotein</keyword>
<comment type="subcellular location">
    <subcellularLocation>
        <location evidence="2">Membrane</location>
    </subcellularLocation>
</comment>
<keyword evidence="8" id="KW-0067">ATP-binding</keyword>
<organism evidence="12 13">
    <name type="scientific">Malonomonas rubra DSM 5091</name>
    <dbReference type="NCBI Taxonomy" id="1122189"/>
    <lineage>
        <taxon>Bacteria</taxon>
        <taxon>Pseudomonadati</taxon>
        <taxon>Thermodesulfobacteriota</taxon>
        <taxon>Desulfuromonadia</taxon>
        <taxon>Desulfuromonadales</taxon>
        <taxon>Geopsychrobacteraceae</taxon>
        <taxon>Malonomonas</taxon>
    </lineage>
</organism>
<dbReference type="GO" id="GO:0007165">
    <property type="term" value="P:signal transduction"/>
    <property type="evidence" value="ECO:0007669"/>
    <property type="project" value="InterPro"/>
</dbReference>
<dbReference type="RefSeq" id="WP_072909406.1">
    <property type="nucleotide sequence ID" value="NZ_FQZT01000011.1"/>
</dbReference>
<dbReference type="Gene3D" id="3.30.565.10">
    <property type="entry name" value="Histidine kinase-like ATPase, C-terminal domain"/>
    <property type="match status" value="1"/>
</dbReference>
<sequence>MAKTQKRSILVYFFSMSIVLMLIVLIFSSLSLQRLYKDYAQAKSNKDALVTCSAIFQTIRHYGFERGRVNVVMNFRGDPEKMQKSIDFLSKHGRDGDLAFAEVLRDTQPWLETDQPELAKKIAATLNRIKLLRDDYREQFQLPFQQRNLTLDDLWFNAMSEQIGHLKLILYSLMQKERWLPEQRPVAEAFFLLSQLRDHTGPVVSYLKASSFNISSLSSARMAEIKRRRAAVEVYLDRLGIVSNVNLGPARQDEIDDFKHQYLGRFYSVAESFMNEYDRTGIAPVLAKDYLPQGVKNLEKLNLISQALLEDFEVKSQKAIAEEKNKLWVGTLTSLTLLFLILFSLYLAYHNIYRRIMLSSGILEELTRGNLDIDIPEPKLNDEIDNIQTGLLRFRDNLIELNNSNHKLLAEMEQRQASEERQRGLSEERGLLLKEVNHRVKNNLALIIGMLNLEAKKRQDESYSLFIDEIKSRVNALSILHSLLSANQWQPIGLKDLCHQLVGNTLPRDIPPQIIINESDFVIEAAQAHNVSLVINELSTNTAKYAAENSQIVVTIHIEATADNGVHLSYQDNGPGYPQSVIDGSFPDSGIGMQMINGIVEMSLSGKFKISNHDGARSDIFFPILSVKEEPHEA</sequence>
<keyword evidence="7 12" id="KW-0418">Kinase</keyword>
<dbReference type="PROSITE" id="PS50109">
    <property type="entry name" value="HIS_KIN"/>
    <property type="match status" value="1"/>
</dbReference>
<feature type="transmembrane region" description="Helical" evidence="9">
    <location>
        <begin position="327"/>
        <end position="349"/>
    </location>
</feature>
<evidence type="ECO:0000256" key="1">
    <source>
        <dbReference type="ARBA" id="ARBA00000085"/>
    </source>
</evidence>
<dbReference type="STRING" id="1122189.SAMN02745165_02848"/>
<evidence type="ECO:0000256" key="3">
    <source>
        <dbReference type="ARBA" id="ARBA00012438"/>
    </source>
</evidence>
<proteinExistence type="predicted"/>
<dbReference type="SUPFAM" id="SSF55874">
    <property type="entry name" value="ATPase domain of HSP90 chaperone/DNA topoisomerase II/histidine kinase"/>
    <property type="match status" value="1"/>
</dbReference>
<evidence type="ECO:0000313" key="13">
    <source>
        <dbReference type="Proteomes" id="UP000184171"/>
    </source>
</evidence>
<dbReference type="InterPro" id="IPR003594">
    <property type="entry name" value="HATPase_dom"/>
</dbReference>
<dbReference type="PANTHER" id="PTHR41523:SF8">
    <property type="entry name" value="ETHYLENE RESPONSE SENSOR PROTEIN"/>
    <property type="match status" value="1"/>
</dbReference>
<dbReference type="InterPro" id="IPR003660">
    <property type="entry name" value="HAMP_dom"/>
</dbReference>
<dbReference type="Gene3D" id="6.10.340.10">
    <property type="match status" value="1"/>
</dbReference>
<evidence type="ECO:0000256" key="4">
    <source>
        <dbReference type="ARBA" id="ARBA00022553"/>
    </source>
</evidence>
<dbReference type="Gene3D" id="3.30.450.20">
    <property type="entry name" value="PAS domain"/>
    <property type="match status" value="1"/>
</dbReference>
<protein>
    <recommendedName>
        <fullName evidence="3">histidine kinase</fullName>
        <ecNumber evidence="3">2.7.13.3</ecNumber>
    </recommendedName>
</protein>
<dbReference type="EC" id="2.7.13.3" evidence="3"/>
<feature type="transmembrane region" description="Helical" evidence="9">
    <location>
        <begin position="9"/>
        <end position="30"/>
    </location>
</feature>
<dbReference type="InterPro" id="IPR011495">
    <property type="entry name" value="Sig_transdc_His_kin_sub2_dim/P"/>
</dbReference>
<reference evidence="12 13" key="1">
    <citation type="submission" date="2016-11" db="EMBL/GenBank/DDBJ databases">
        <authorList>
            <person name="Jaros S."/>
            <person name="Januszkiewicz K."/>
            <person name="Wedrychowicz H."/>
        </authorList>
    </citation>
    <scope>NUCLEOTIDE SEQUENCE [LARGE SCALE GENOMIC DNA]</scope>
    <source>
        <strain evidence="12 13">DSM 5091</strain>
    </source>
</reference>
<comment type="catalytic activity">
    <reaction evidence="1">
        <text>ATP + protein L-histidine = ADP + protein N-phospho-L-histidine.</text>
        <dbReference type="EC" id="2.7.13.3"/>
    </reaction>
</comment>
<keyword evidence="9" id="KW-0472">Membrane</keyword>
<feature type="domain" description="HAMP" evidence="11">
    <location>
        <begin position="363"/>
        <end position="403"/>
    </location>
</feature>
<name>A0A1M6KYQ1_MALRU</name>
<dbReference type="InterPro" id="IPR036890">
    <property type="entry name" value="HATPase_C_sf"/>
</dbReference>
<dbReference type="PANTHER" id="PTHR41523">
    <property type="entry name" value="TWO-COMPONENT SYSTEM SENSOR PROTEIN"/>
    <property type="match status" value="1"/>
</dbReference>
<gene>
    <name evidence="12" type="ORF">SAMN02745165_02848</name>
</gene>
<keyword evidence="6" id="KW-0547">Nucleotide-binding</keyword>
<evidence type="ECO:0000313" key="12">
    <source>
        <dbReference type="EMBL" id="SHJ64133.1"/>
    </source>
</evidence>
<dbReference type="InterPro" id="IPR011102">
    <property type="entry name" value="Sig_transdc_His_kinase_HWE"/>
</dbReference>
<evidence type="ECO:0000256" key="8">
    <source>
        <dbReference type="ARBA" id="ARBA00022840"/>
    </source>
</evidence>
<dbReference type="GO" id="GO:0005524">
    <property type="term" value="F:ATP binding"/>
    <property type="evidence" value="ECO:0007669"/>
    <property type="project" value="UniProtKB-KW"/>
</dbReference>
<keyword evidence="13" id="KW-1185">Reference proteome</keyword>
<dbReference type="GO" id="GO:0016020">
    <property type="term" value="C:membrane"/>
    <property type="evidence" value="ECO:0007669"/>
    <property type="project" value="UniProtKB-SubCell"/>
</dbReference>
<evidence type="ECO:0000256" key="5">
    <source>
        <dbReference type="ARBA" id="ARBA00022679"/>
    </source>
</evidence>
<keyword evidence="5" id="KW-0808">Transferase</keyword>
<keyword evidence="9" id="KW-0812">Transmembrane</keyword>
<feature type="domain" description="Histidine kinase" evidence="10">
    <location>
        <begin position="435"/>
        <end position="626"/>
    </location>
</feature>
<evidence type="ECO:0000256" key="7">
    <source>
        <dbReference type="ARBA" id="ARBA00022777"/>
    </source>
</evidence>
<accession>A0A1M6KYQ1</accession>